<dbReference type="PANTHER" id="PTHR47332:SF6">
    <property type="entry name" value="SET DOMAIN-CONTAINING PROTEIN"/>
    <property type="match status" value="1"/>
</dbReference>
<keyword evidence="4" id="KW-1185">Reference proteome</keyword>
<feature type="signal peptide" evidence="1">
    <location>
        <begin position="1"/>
        <end position="20"/>
    </location>
</feature>
<dbReference type="EMBL" id="MU865986">
    <property type="protein sequence ID" value="KAK4443823.1"/>
    <property type="molecule type" value="Genomic_DNA"/>
</dbReference>
<dbReference type="Gene3D" id="2.170.270.10">
    <property type="entry name" value="SET domain"/>
    <property type="match status" value="1"/>
</dbReference>
<dbReference type="PANTHER" id="PTHR47332">
    <property type="entry name" value="SET DOMAIN-CONTAINING PROTEIN 5"/>
    <property type="match status" value="1"/>
</dbReference>
<dbReference type="AlphaFoldDB" id="A0AAV9G6M7"/>
<proteinExistence type="predicted"/>
<dbReference type="InterPro" id="IPR011990">
    <property type="entry name" value="TPR-like_helical_dom_sf"/>
</dbReference>
<evidence type="ECO:0000313" key="3">
    <source>
        <dbReference type="EMBL" id="KAK4443823.1"/>
    </source>
</evidence>
<dbReference type="PROSITE" id="PS50280">
    <property type="entry name" value="SET"/>
    <property type="match status" value="1"/>
</dbReference>
<dbReference type="InterPro" id="IPR001214">
    <property type="entry name" value="SET_dom"/>
</dbReference>
<name>A0AAV9G6M7_9PEZI</name>
<accession>A0AAV9G6M7</accession>
<dbReference type="CDD" id="cd20071">
    <property type="entry name" value="SET_SMYD"/>
    <property type="match status" value="1"/>
</dbReference>
<organism evidence="3 4">
    <name type="scientific">Podospora aff. communis PSN243</name>
    <dbReference type="NCBI Taxonomy" id="3040156"/>
    <lineage>
        <taxon>Eukaryota</taxon>
        <taxon>Fungi</taxon>
        <taxon>Dikarya</taxon>
        <taxon>Ascomycota</taxon>
        <taxon>Pezizomycotina</taxon>
        <taxon>Sordariomycetes</taxon>
        <taxon>Sordariomycetidae</taxon>
        <taxon>Sordariales</taxon>
        <taxon>Podosporaceae</taxon>
        <taxon>Podospora</taxon>
    </lineage>
</organism>
<feature type="domain" description="SET" evidence="2">
    <location>
        <begin position="133"/>
        <end position="282"/>
    </location>
</feature>
<dbReference type="Gene3D" id="1.25.40.10">
    <property type="entry name" value="Tetratricopeptide repeat domain"/>
    <property type="match status" value="1"/>
</dbReference>
<evidence type="ECO:0000259" key="2">
    <source>
        <dbReference type="PROSITE" id="PS50280"/>
    </source>
</evidence>
<reference evidence="3" key="1">
    <citation type="journal article" date="2023" name="Mol. Phylogenet. Evol.">
        <title>Genome-scale phylogeny and comparative genomics of the fungal order Sordariales.</title>
        <authorList>
            <person name="Hensen N."/>
            <person name="Bonometti L."/>
            <person name="Westerberg I."/>
            <person name="Brannstrom I.O."/>
            <person name="Guillou S."/>
            <person name="Cros-Aarteil S."/>
            <person name="Calhoun S."/>
            <person name="Haridas S."/>
            <person name="Kuo A."/>
            <person name="Mondo S."/>
            <person name="Pangilinan J."/>
            <person name="Riley R."/>
            <person name="LaButti K."/>
            <person name="Andreopoulos B."/>
            <person name="Lipzen A."/>
            <person name="Chen C."/>
            <person name="Yan M."/>
            <person name="Daum C."/>
            <person name="Ng V."/>
            <person name="Clum A."/>
            <person name="Steindorff A."/>
            <person name="Ohm R.A."/>
            <person name="Martin F."/>
            <person name="Silar P."/>
            <person name="Natvig D.O."/>
            <person name="Lalanne C."/>
            <person name="Gautier V."/>
            <person name="Ament-Velasquez S.L."/>
            <person name="Kruys A."/>
            <person name="Hutchinson M.I."/>
            <person name="Powell A.J."/>
            <person name="Barry K."/>
            <person name="Miller A.N."/>
            <person name="Grigoriev I.V."/>
            <person name="Debuchy R."/>
            <person name="Gladieux P."/>
            <person name="Hiltunen Thoren M."/>
            <person name="Johannesson H."/>
        </authorList>
    </citation>
    <scope>NUCLEOTIDE SEQUENCE</scope>
    <source>
        <strain evidence="3">PSN243</strain>
    </source>
</reference>
<sequence>MFSHLHPLLLASTLLTLTTATKTPDCLPGPYTHPSHVPCLGHPSLAHVARGPAALGTSHTPWTHTPFCPDQTDYCIYTNAAFHRWGVSVVGIPDAKAKARNESSSIPFVEALFRDKTPTLGFDGVLSYDDTNPGYTLSDIPGKGKGVVTTRRFKRGDVIFVDQAVMLVETAFPQKVTRSLGREMLNEGMARLSEEGREVSTALARSGKVQDGLSRAEDVIKTNAFSVTLGGRAYMALFPMVSRINHGCKPLAMVNWDQNTLTNTIKAFRDIEEGEEITVSYSDLGMLSTERLAILRSRWGFTCTCDLCSSSKEELAASDARRKRFNELGVKVIKTLEGGDIKKAIGYHREVIRAIQEEQLTPHLGDYYEVAAQLYNAVGDRTNAAEFAKLAVEEYTDFGKGLEGKEDLQALAEEAVHVEKR</sequence>
<reference evidence="3" key="2">
    <citation type="submission" date="2023-05" db="EMBL/GenBank/DDBJ databases">
        <authorList>
            <consortium name="Lawrence Berkeley National Laboratory"/>
            <person name="Steindorff A."/>
            <person name="Hensen N."/>
            <person name="Bonometti L."/>
            <person name="Westerberg I."/>
            <person name="Brannstrom I.O."/>
            <person name="Guillou S."/>
            <person name="Cros-Aarteil S."/>
            <person name="Calhoun S."/>
            <person name="Haridas S."/>
            <person name="Kuo A."/>
            <person name="Mondo S."/>
            <person name="Pangilinan J."/>
            <person name="Riley R."/>
            <person name="Labutti K."/>
            <person name="Andreopoulos B."/>
            <person name="Lipzen A."/>
            <person name="Chen C."/>
            <person name="Yanf M."/>
            <person name="Daum C."/>
            <person name="Ng V."/>
            <person name="Clum A."/>
            <person name="Ohm R."/>
            <person name="Martin F."/>
            <person name="Silar P."/>
            <person name="Natvig D."/>
            <person name="Lalanne C."/>
            <person name="Gautier V."/>
            <person name="Ament-Velasquez S.L."/>
            <person name="Kruys A."/>
            <person name="Hutchinson M.I."/>
            <person name="Powell A.J."/>
            <person name="Barry K."/>
            <person name="Miller A.N."/>
            <person name="Grigoriev I.V."/>
            <person name="Debuchy R."/>
            <person name="Gladieux P."/>
            <person name="Thoren M.H."/>
            <person name="Johannesson H."/>
        </authorList>
    </citation>
    <scope>NUCLEOTIDE SEQUENCE</scope>
    <source>
        <strain evidence="3">PSN243</strain>
    </source>
</reference>
<dbReference type="SUPFAM" id="SSF48452">
    <property type="entry name" value="TPR-like"/>
    <property type="match status" value="1"/>
</dbReference>
<dbReference type="Proteomes" id="UP001321760">
    <property type="component" value="Unassembled WGS sequence"/>
</dbReference>
<evidence type="ECO:0000256" key="1">
    <source>
        <dbReference type="SAM" id="SignalP"/>
    </source>
</evidence>
<feature type="chain" id="PRO_5043429315" evidence="1">
    <location>
        <begin position="21"/>
        <end position="421"/>
    </location>
</feature>
<dbReference type="SMART" id="SM00317">
    <property type="entry name" value="SET"/>
    <property type="match status" value="1"/>
</dbReference>
<protein>
    <submittedName>
        <fullName evidence="3">SET domain-containing protein 5</fullName>
    </submittedName>
</protein>
<dbReference type="InterPro" id="IPR046341">
    <property type="entry name" value="SET_dom_sf"/>
</dbReference>
<keyword evidence="1" id="KW-0732">Signal</keyword>
<dbReference type="InterPro" id="IPR053185">
    <property type="entry name" value="SET_domain_protein"/>
</dbReference>
<evidence type="ECO:0000313" key="4">
    <source>
        <dbReference type="Proteomes" id="UP001321760"/>
    </source>
</evidence>
<dbReference type="Pfam" id="PF00856">
    <property type="entry name" value="SET"/>
    <property type="match status" value="1"/>
</dbReference>
<dbReference type="SUPFAM" id="SSF82199">
    <property type="entry name" value="SET domain"/>
    <property type="match status" value="1"/>
</dbReference>
<gene>
    <name evidence="3" type="ORF">QBC34DRAFT_476409</name>
</gene>
<comment type="caution">
    <text evidence="3">The sequence shown here is derived from an EMBL/GenBank/DDBJ whole genome shotgun (WGS) entry which is preliminary data.</text>
</comment>